<name>A0A427B0J4_ENSVE</name>
<evidence type="ECO:0000313" key="2">
    <source>
        <dbReference type="Proteomes" id="UP000287651"/>
    </source>
</evidence>
<proteinExistence type="predicted"/>
<comment type="caution">
    <text evidence="1">The sequence shown here is derived from an EMBL/GenBank/DDBJ whole genome shotgun (WGS) entry which is preliminary data.</text>
</comment>
<reference evidence="1 2" key="1">
    <citation type="journal article" date="2014" name="Agronomy (Basel)">
        <title>A Draft Genome Sequence for Ensete ventricosum, the Drought-Tolerant Tree Against Hunger.</title>
        <authorList>
            <person name="Harrison J."/>
            <person name="Moore K.A."/>
            <person name="Paszkiewicz K."/>
            <person name="Jones T."/>
            <person name="Grant M."/>
            <person name="Ambacheew D."/>
            <person name="Muzemil S."/>
            <person name="Studholme D.J."/>
        </authorList>
    </citation>
    <scope>NUCLEOTIDE SEQUENCE [LARGE SCALE GENOMIC DNA]</scope>
</reference>
<sequence>MRDGDLQEVVAGAEGEEIVDLLRKWTSPCRGTTPPAAASQRVLHRHLSLRSPPPPPDPFSPFLSSKLAKVGAGPRTAVHAEGETDLKALLEYGTAVQNCLAAALVLKEHYLKGLQQSGNDSAKYWIKVWFEA</sequence>
<accession>A0A427B0J4</accession>
<evidence type="ECO:0000313" key="1">
    <source>
        <dbReference type="EMBL" id="RRT82010.1"/>
    </source>
</evidence>
<dbReference type="EMBL" id="AMZH03000777">
    <property type="protein sequence ID" value="RRT82010.1"/>
    <property type="molecule type" value="Genomic_DNA"/>
</dbReference>
<dbReference type="AlphaFoldDB" id="A0A427B0J4"/>
<organism evidence="1 2">
    <name type="scientific">Ensete ventricosum</name>
    <name type="common">Abyssinian banana</name>
    <name type="synonym">Musa ensete</name>
    <dbReference type="NCBI Taxonomy" id="4639"/>
    <lineage>
        <taxon>Eukaryota</taxon>
        <taxon>Viridiplantae</taxon>
        <taxon>Streptophyta</taxon>
        <taxon>Embryophyta</taxon>
        <taxon>Tracheophyta</taxon>
        <taxon>Spermatophyta</taxon>
        <taxon>Magnoliopsida</taxon>
        <taxon>Liliopsida</taxon>
        <taxon>Zingiberales</taxon>
        <taxon>Musaceae</taxon>
        <taxon>Ensete</taxon>
    </lineage>
</organism>
<protein>
    <submittedName>
        <fullName evidence="1">Uncharacterized protein</fullName>
    </submittedName>
</protein>
<dbReference type="Proteomes" id="UP000287651">
    <property type="component" value="Unassembled WGS sequence"/>
</dbReference>
<gene>
    <name evidence="1" type="ORF">B296_00020833</name>
</gene>